<comment type="function">
    <text evidence="1 11">Catalyzes the reversible adenylation of nicotinate mononucleotide (NaMN) to nicotinic acid adenine dinucleotide (NaAD).</text>
</comment>
<dbReference type="GO" id="GO:0005524">
    <property type="term" value="F:ATP binding"/>
    <property type="evidence" value="ECO:0007669"/>
    <property type="project" value="UniProtKB-KW"/>
</dbReference>
<comment type="pathway">
    <text evidence="2 11">Cofactor biosynthesis; NAD(+) biosynthesis; deamido-NAD(+) from nicotinate D-ribonucleotide: step 1/1.</text>
</comment>
<evidence type="ECO:0000256" key="2">
    <source>
        <dbReference type="ARBA" id="ARBA00005019"/>
    </source>
</evidence>
<protein>
    <recommendedName>
        <fullName evidence="11">Probable nicotinate-nucleotide adenylyltransferase</fullName>
        <ecNumber evidence="11">2.7.7.18</ecNumber>
    </recommendedName>
    <alternativeName>
        <fullName evidence="11">Deamido-NAD(+) diphosphorylase</fullName>
    </alternativeName>
    <alternativeName>
        <fullName evidence="11">Deamido-NAD(+) pyrophosphorylase</fullName>
    </alternativeName>
    <alternativeName>
        <fullName evidence="11">Nicotinate mononucleotide adenylyltransferase</fullName>
        <shortName evidence="11">NaMN adenylyltransferase</shortName>
    </alternativeName>
</protein>
<evidence type="ECO:0000256" key="10">
    <source>
        <dbReference type="ARBA" id="ARBA00048721"/>
    </source>
</evidence>
<dbReference type="FunFam" id="3.40.50.620:FF:000039">
    <property type="entry name" value="Probable nicotinate-nucleotide adenylyltransferase"/>
    <property type="match status" value="1"/>
</dbReference>
<evidence type="ECO:0000256" key="1">
    <source>
        <dbReference type="ARBA" id="ARBA00002324"/>
    </source>
</evidence>
<dbReference type="Gene3D" id="3.40.50.620">
    <property type="entry name" value="HUPs"/>
    <property type="match status" value="1"/>
</dbReference>
<organism evidence="13 14">
    <name type="scientific">Phascolarctobacterium succinatutens YIT 12067</name>
    <dbReference type="NCBI Taxonomy" id="626939"/>
    <lineage>
        <taxon>Bacteria</taxon>
        <taxon>Bacillati</taxon>
        <taxon>Bacillota</taxon>
        <taxon>Negativicutes</taxon>
        <taxon>Acidaminococcales</taxon>
        <taxon>Acidaminococcaceae</taxon>
        <taxon>Phascolarctobacterium</taxon>
    </lineage>
</organism>
<dbReference type="SUPFAM" id="SSF52374">
    <property type="entry name" value="Nucleotidylyl transferase"/>
    <property type="match status" value="1"/>
</dbReference>
<keyword evidence="9 11" id="KW-0520">NAD</keyword>
<name>E8LBN8_9FIRM</name>
<keyword evidence="14" id="KW-1185">Reference proteome</keyword>
<dbReference type="PANTHER" id="PTHR39321">
    <property type="entry name" value="NICOTINATE-NUCLEOTIDE ADENYLYLTRANSFERASE-RELATED"/>
    <property type="match status" value="1"/>
</dbReference>
<keyword evidence="4 11" id="KW-0662">Pyridine nucleotide biosynthesis</keyword>
<dbReference type="Proteomes" id="UP000004923">
    <property type="component" value="Unassembled WGS sequence"/>
</dbReference>
<evidence type="ECO:0000256" key="5">
    <source>
        <dbReference type="ARBA" id="ARBA00022679"/>
    </source>
</evidence>
<dbReference type="PANTHER" id="PTHR39321:SF3">
    <property type="entry name" value="PHOSPHOPANTETHEINE ADENYLYLTRANSFERASE"/>
    <property type="match status" value="1"/>
</dbReference>
<dbReference type="GO" id="GO:0004515">
    <property type="term" value="F:nicotinate-nucleotide adenylyltransferase activity"/>
    <property type="evidence" value="ECO:0007669"/>
    <property type="project" value="UniProtKB-UniRule"/>
</dbReference>
<gene>
    <name evidence="11 13" type="primary">nadD</name>
    <name evidence="13" type="ORF">HMPREF9443_00251</name>
</gene>
<evidence type="ECO:0000256" key="6">
    <source>
        <dbReference type="ARBA" id="ARBA00022695"/>
    </source>
</evidence>
<dbReference type="GO" id="GO:0009435">
    <property type="term" value="P:NAD+ biosynthetic process"/>
    <property type="evidence" value="ECO:0007669"/>
    <property type="project" value="UniProtKB-UniRule"/>
</dbReference>
<dbReference type="NCBIfam" id="TIGR00482">
    <property type="entry name" value="nicotinate (nicotinamide) nucleotide adenylyltransferase"/>
    <property type="match status" value="1"/>
</dbReference>
<dbReference type="EC" id="2.7.7.18" evidence="11"/>
<dbReference type="CDD" id="cd02165">
    <property type="entry name" value="NMNAT"/>
    <property type="match status" value="1"/>
</dbReference>
<evidence type="ECO:0000256" key="3">
    <source>
        <dbReference type="ARBA" id="ARBA00009014"/>
    </source>
</evidence>
<dbReference type="InterPro" id="IPR004821">
    <property type="entry name" value="Cyt_trans-like"/>
</dbReference>
<proteinExistence type="inferred from homology"/>
<evidence type="ECO:0000256" key="9">
    <source>
        <dbReference type="ARBA" id="ARBA00023027"/>
    </source>
</evidence>
<evidence type="ECO:0000256" key="8">
    <source>
        <dbReference type="ARBA" id="ARBA00022840"/>
    </source>
</evidence>
<dbReference type="AlphaFoldDB" id="E8LBN8"/>
<feature type="domain" description="Cytidyltransferase-like" evidence="12">
    <location>
        <begin position="10"/>
        <end position="177"/>
    </location>
</feature>
<dbReference type="eggNOG" id="COG1057">
    <property type="taxonomic scope" value="Bacteria"/>
</dbReference>
<dbReference type="Pfam" id="PF01467">
    <property type="entry name" value="CTP_transf_like"/>
    <property type="match status" value="1"/>
</dbReference>
<dbReference type="NCBIfam" id="NF000840">
    <property type="entry name" value="PRK00071.1-3"/>
    <property type="match status" value="1"/>
</dbReference>
<evidence type="ECO:0000256" key="7">
    <source>
        <dbReference type="ARBA" id="ARBA00022741"/>
    </source>
</evidence>
<dbReference type="NCBIfam" id="TIGR00125">
    <property type="entry name" value="cyt_tran_rel"/>
    <property type="match status" value="1"/>
</dbReference>
<dbReference type="EMBL" id="AEVN01000009">
    <property type="protein sequence ID" value="EFY05715.1"/>
    <property type="molecule type" value="Genomic_DNA"/>
</dbReference>
<comment type="catalytic activity">
    <reaction evidence="10 11">
        <text>nicotinate beta-D-ribonucleotide + ATP + H(+) = deamido-NAD(+) + diphosphate</text>
        <dbReference type="Rhea" id="RHEA:22860"/>
        <dbReference type="ChEBI" id="CHEBI:15378"/>
        <dbReference type="ChEBI" id="CHEBI:30616"/>
        <dbReference type="ChEBI" id="CHEBI:33019"/>
        <dbReference type="ChEBI" id="CHEBI:57502"/>
        <dbReference type="ChEBI" id="CHEBI:58437"/>
        <dbReference type="EC" id="2.7.7.18"/>
    </reaction>
</comment>
<dbReference type="InterPro" id="IPR005248">
    <property type="entry name" value="NadD/NMNAT"/>
</dbReference>
<comment type="caution">
    <text evidence="13">The sequence shown here is derived from an EMBL/GenBank/DDBJ whole genome shotgun (WGS) entry which is preliminary data.</text>
</comment>
<reference evidence="13 14" key="1">
    <citation type="submission" date="2011-01" db="EMBL/GenBank/DDBJ databases">
        <authorList>
            <person name="Weinstock G."/>
            <person name="Sodergren E."/>
            <person name="Clifton S."/>
            <person name="Fulton L."/>
            <person name="Fulton B."/>
            <person name="Courtney L."/>
            <person name="Fronick C."/>
            <person name="Harrison M."/>
            <person name="Strong C."/>
            <person name="Farmer C."/>
            <person name="Delahaunty K."/>
            <person name="Markovic C."/>
            <person name="Hall O."/>
            <person name="Minx P."/>
            <person name="Tomlinson C."/>
            <person name="Mitreva M."/>
            <person name="Hou S."/>
            <person name="Chen J."/>
            <person name="Wollam A."/>
            <person name="Pepin K.H."/>
            <person name="Johnson M."/>
            <person name="Bhonagiri V."/>
            <person name="Zhang X."/>
            <person name="Suruliraj S."/>
            <person name="Warren W."/>
            <person name="Chinwalla A."/>
            <person name="Mardis E.R."/>
            <person name="Wilson R.K."/>
        </authorList>
    </citation>
    <scope>NUCLEOTIDE SEQUENCE [LARGE SCALE GENOMIC DNA]</scope>
    <source>
        <strain evidence="13 14">YIT 12067</strain>
    </source>
</reference>
<keyword evidence="6 11" id="KW-0548">Nucleotidyltransferase</keyword>
<evidence type="ECO:0000256" key="4">
    <source>
        <dbReference type="ARBA" id="ARBA00022642"/>
    </source>
</evidence>
<comment type="similarity">
    <text evidence="3 11">Belongs to the NadD family.</text>
</comment>
<keyword evidence="5 11" id="KW-0808">Transferase</keyword>
<dbReference type="HAMAP" id="MF_00244">
    <property type="entry name" value="NaMN_adenylyltr"/>
    <property type="match status" value="1"/>
</dbReference>
<dbReference type="InterPro" id="IPR014729">
    <property type="entry name" value="Rossmann-like_a/b/a_fold"/>
</dbReference>
<accession>E8LBN8</accession>
<dbReference type="HOGENOM" id="CLU_069765_3_1_9"/>
<evidence type="ECO:0000313" key="14">
    <source>
        <dbReference type="Proteomes" id="UP000004923"/>
    </source>
</evidence>
<evidence type="ECO:0000313" key="13">
    <source>
        <dbReference type="EMBL" id="EFY05715.1"/>
    </source>
</evidence>
<evidence type="ECO:0000256" key="11">
    <source>
        <dbReference type="HAMAP-Rule" id="MF_00244"/>
    </source>
</evidence>
<dbReference type="OrthoDB" id="5295945at2"/>
<sequence length="206" mass="23038">MTVTGKGLGILGGTFDPIHIGHLRIAEAIYERIALEQIIFIPAFVPPHKVGQDYAPAEHRYAMTELAVKPYTHFTVSDMELRRSGVSYTIDTLRELRQIYPDKELYFIIGADSVAQLHTWNSINEMLQLATFVAAGRPGYEGVMEEVVHHLGAAAAERIMLLHTPEYDISSTEIRTRLHEGASLAGLVPQAVEQYINAHNLYQRQG</sequence>
<dbReference type="UniPathway" id="UPA00253">
    <property type="reaction ID" value="UER00332"/>
</dbReference>
<evidence type="ECO:0000259" key="12">
    <source>
        <dbReference type="Pfam" id="PF01467"/>
    </source>
</evidence>
<keyword evidence="8 11" id="KW-0067">ATP-binding</keyword>
<keyword evidence="7 11" id="KW-0547">Nucleotide-binding</keyword>